<dbReference type="Proteomes" id="UP000502508">
    <property type="component" value="Chromosome"/>
</dbReference>
<reference evidence="1 2" key="2">
    <citation type="submission" date="2020-03" db="EMBL/GenBank/DDBJ databases">
        <authorList>
            <person name="Ichikawa N."/>
            <person name="Kimura A."/>
            <person name="Kitahashi Y."/>
            <person name="Uohara A."/>
        </authorList>
    </citation>
    <scope>NUCLEOTIDE SEQUENCE [LARGE SCALE GENOMIC DNA]</scope>
    <source>
        <strain evidence="1 2">NBRC 107702</strain>
    </source>
</reference>
<reference evidence="1 2" key="1">
    <citation type="submission" date="2020-03" db="EMBL/GenBank/DDBJ databases">
        <title>Whole genome shotgun sequence of Phytohabitans flavus NBRC 107702.</title>
        <authorList>
            <person name="Komaki H."/>
            <person name="Tamura T."/>
        </authorList>
    </citation>
    <scope>NUCLEOTIDE SEQUENCE [LARGE SCALE GENOMIC DNA]</scope>
    <source>
        <strain evidence="1 2">NBRC 107702</strain>
    </source>
</reference>
<dbReference type="EMBL" id="AP022870">
    <property type="protein sequence ID" value="BCB73745.1"/>
    <property type="molecule type" value="Genomic_DNA"/>
</dbReference>
<organism evidence="1 2">
    <name type="scientific">Phytohabitans flavus</name>
    <dbReference type="NCBI Taxonomy" id="1076124"/>
    <lineage>
        <taxon>Bacteria</taxon>
        <taxon>Bacillati</taxon>
        <taxon>Actinomycetota</taxon>
        <taxon>Actinomycetes</taxon>
        <taxon>Micromonosporales</taxon>
        <taxon>Micromonosporaceae</taxon>
    </lineage>
</organism>
<dbReference type="RefSeq" id="WP_173032877.1">
    <property type="nucleotide sequence ID" value="NZ_AP022870.1"/>
</dbReference>
<dbReference type="AlphaFoldDB" id="A0A6F8XIV8"/>
<proteinExistence type="predicted"/>
<dbReference type="SUPFAM" id="SSF54427">
    <property type="entry name" value="NTF2-like"/>
    <property type="match status" value="1"/>
</dbReference>
<gene>
    <name evidence="1" type="ORF">Pflav_001550</name>
</gene>
<dbReference type="InterPro" id="IPR032710">
    <property type="entry name" value="NTF2-like_dom_sf"/>
</dbReference>
<name>A0A6F8XIV8_9ACTN</name>
<evidence type="ECO:0000313" key="2">
    <source>
        <dbReference type="Proteomes" id="UP000502508"/>
    </source>
</evidence>
<dbReference type="KEGG" id="pfla:Pflav_001550"/>
<dbReference type="Gene3D" id="3.10.450.50">
    <property type="match status" value="1"/>
</dbReference>
<keyword evidence="2" id="KW-1185">Reference proteome</keyword>
<evidence type="ECO:0000313" key="1">
    <source>
        <dbReference type="EMBL" id="BCB73745.1"/>
    </source>
</evidence>
<sequence length="138" mass="15504">MTYLGSGDPARRRTDYTPPWLADLADDVTMEGAVLNGIVRGADAVRTLLSYARTLYEYQDFVFVGEYGENGYVEDYSSRIQGQPIGNIAVIYRNDNGKVQHLVMNHRPLSAVLLFSRLMGEHFKETAYADFFAAPTEI</sequence>
<evidence type="ECO:0008006" key="3">
    <source>
        <dbReference type="Google" id="ProtNLM"/>
    </source>
</evidence>
<accession>A0A6F8XIV8</accession>
<protein>
    <recommendedName>
        <fullName evidence="3">SnoaL-like domain-containing protein</fullName>
    </recommendedName>
</protein>